<gene>
    <name evidence="7" type="ORF">D1Z90_13685</name>
</gene>
<evidence type="ECO:0000256" key="2">
    <source>
        <dbReference type="ARBA" id="ARBA00022898"/>
    </source>
</evidence>
<evidence type="ECO:0000256" key="3">
    <source>
        <dbReference type="ARBA" id="ARBA00023015"/>
    </source>
</evidence>
<dbReference type="InterPro" id="IPR036388">
    <property type="entry name" value="WH-like_DNA-bd_sf"/>
</dbReference>
<dbReference type="SMART" id="SM00345">
    <property type="entry name" value="HTH_GNTR"/>
    <property type="match status" value="1"/>
</dbReference>
<dbReference type="InterPro" id="IPR004839">
    <property type="entry name" value="Aminotransferase_I/II_large"/>
</dbReference>
<dbReference type="InterPro" id="IPR015421">
    <property type="entry name" value="PyrdxlP-dep_Trfase_major"/>
</dbReference>
<dbReference type="CDD" id="cd07377">
    <property type="entry name" value="WHTH_GntR"/>
    <property type="match status" value="1"/>
</dbReference>
<reference evidence="7 8" key="2">
    <citation type="submission" date="2019-01" db="EMBL/GenBank/DDBJ databases">
        <title>Motilimonas pumilus sp. nov., isolated from the gut of sea cucumber (Apostichopus japonicus).</title>
        <authorList>
            <person name="Wang F.-Q."/>
            <person name="Ren L.-H."/>
            <person name="Lin Y.-W."/>
            <person name="Sun G.-H."/>
            <person name="Du Z.-J."/>
            <person name="Zhao J.-X."/>
            <person name="Liu X.-J."/>
            <person name="Liu L.-J."/>
        </authorList>
    </citation>
    <scope>NUCLEOTIDE SEQUENCE [LARGE SCALE GENOMIC DNA]</scope>
    <source>
        <strain evidence="7 8">PLHSC7-2</strain>
    </source>
</reference>
<dbReference type="Gene3D" id="3.40.640.10">
    <property type="entry name" value="Type I PLP-dependent aspartate aminotransferase-like (Major domain)"/>
    <property type="match status" value="1"/>
</dbReference>
<sequence length="468" mass="52171">MWSIDFHQDKQPKYRQIADHIKVLIDQQELTPKDKLPTHRDLAQQLNVTVGTITRAYGEAERRGLVQARVGAGTFVLSQQSSQKHSFIIAAEPKQVAQDNQLLADFSFNFPVRDDRTPALKAAFESLLSQPEQLNLLLEYQPEQGALSQRETFLPWLHARGIEANVEQVFFTNGGQNAILLALMAVAKSGDTVLTEGLTFPGIKSACYHLNLNLKGVEYDDEGLCPIAFTQACITHRPVAVYCTPTLHNPSTTTMSQTRRAQIMAICQQYQVWLIEDDVNGLLSELSPPACASIAPQQTIYIGSTSKVLAGGLRLGYMHVPECLIAKFKEAIRASCWMVNPMIIAIVCHWIQSGYAAQLLQQQQALLARRHKLAQQYLSPYLQDCSLKGMHVWLNLPEYWRSQAFVQATEQYKIALRGCEVFAVGQFSGPHGVRVAISNEPDIRKVEQGLSVLKQLLKIGPQAPEAIL</sequence>
<dbReference type="Proteomes" id="UP000283255">
    <property type="component" value="Unassembled WGS sequence"/>
</dbReference>
<keyword evidence="4" id="KW-0238">DNA-binding</keyword>
<dbReference type="GO" id="GO:0030170">
    <property type="term" value="F:pyridoxal phosphate binding"/>
    <property type="evidence" value="ECO:0007669"/>
    <property type="project" value="InterPro"/>
</dbReference>
<evidence type="ECO:0000256" key="5">
    <source>
        <dbReference type="ARBA" id="ARBA00023163"/>
    </source>
</evidence>
<dbReference type="InterPro" id="IPR015424">
    <property type="entry name" value="PyrdxlP-dep_Trfase"/>
</dbReference>
<accession>A0A418YCV1</accession>
<evidence type="ECO:0000259" key="6">
    <source>
        <dbReference type="PROSITE" id="PS50949"/>
    </source>
</evidence>
<dbReference type="InterPro" id="IPR051446">
    <property type="entry name" value="HTH_trans_reg/aminotransferase"/>
</dbReference>
<keyword evidence="7" id="KW-0808">Transferase</keyword>
<dbReference type="Pfam" id="PF00155">
    <property type="entry name" value="Aminotran_1_2"/>
    <property type="match status" value="1"/>
</dbReference>
<dbReference type="SUPFAM" id="SSF53383">
    <property type="entry name" value="PLP-dependent transferases"/>
    <property type="match status" value="1"/>
</dbReference>
<name>A0A418YCV1_9GAMM</name>
<comment type="caution">
    <text evidence="7">The sequence shown here is derived from an EMBL/GenBank/DDBJ whole genome shotgun (WGS) entry which is preliminary data.</text>
</comment>
<dbReference type="GO" id="GO:0008483">
    <property type="term" value="F:transaminase activity"/>
    <property type="evidence" value="ECO:0007669"/>
    <property type="project" value="UniProtKB-KW"/>
</dbReference>
<dbReference type="GO" id="GO:0003677">
    <property type="term" value="F:DNA binding"/>
    <property type="evidence" value="ECO:0007669"/>
    <property type="project" value="UniProtKB-KW"/>
</dbReference>
<keyword evidence="3" id="KW-0805">Transcription regulation</keyword>
<comment type="similarity">
    <text evidence="1">In the C-terminal section; belongs to the class-I pyridoxal-phosphate-dependent aminotransferase family.</text>
</comment>
<dbReference type="SUPFAM" id="SSF46785">
    <property type="entry name" value="Winged helix' DNA-binding domain"/>
    <property type="match status" value="1"/>
</dbReference>
<dbReference type="RefSeq" id="WP_119911341.1">
    <property type="nucleotide sequence ID" value="NZ_QZCH01000018.1"/>
</dbReference>
<protein>
    <submittedName>
        <fullName evidence="7">PLP-dependent aminotransferase family protein</fullName>
    </submittedName>
</protein>
<evidence type="ECO:0000313" key="8">
    <source>
        <dbReference type="Proteomes" id="UP000283255"/>
    </source>
</evidence>
<keyword evidence="7" id="KW-0032">Aminotransferase</keyword>
<dbReference type="PROSITE" id="PS50949">
    <property type="entry name" value="HTH_GNTR"/>
    <property type="match status" value="1"/>
</dbReference>
<dbReference type="AlphaFoldDB" id="A0A418YCV1"/>
<dbReference type="EMBL" id="QZCH01000018">
    <property type="protein sequence ID" value="RJG42325.1"/>
    <property type="molecule type" value="Genomic_DNA"/>
</dbReference>
<evidence type="ECO:0000256" key="4">
    <source>
        <dbReference type="ARBA" id="ARBA00023125"/>
    </source>
</evidence>
<keyword evidence="8" id="KW-1185">Reference proteome</keyword>
<dbReference type="InterPro" id="IPR036390">
    <property type="entry name" value="WH_DNA-bd_sf"/>
</dbReference>
<keyword evidence="2" id="KW-0663">Pyridoxal phosphate</keyword>
<feature type="domain" description="HTH gntR-type" evidence="6">
    <location>
        <begin position="11"/>
        <end position="79"/>
    </location>
</feature>
<dbReference type="CDD" id="cd00609">
    <property type="entry name" value="AAT_like"/>
    <property type="match status" value="1"/>
</dbReference>
<dbReference type="PANTHER" id="PTHR46577:SF1">
    <property type="entry name" value="HTH-TYPE TRANSCRIPTIONAL REGULATORY PROTEIN GABR"/>
    <property type="match status" value="1"/>
</dbReference>
<dbReference type="Gene3D" id="1.10.10.10">
    <property type="entry name" value="Winged helix-like DNA-binding domain superfamily/Winged helix DNA-binding domain"/>
    <property type="match status" value="1"/>
</dbReference>
<proteinExistence type="inferred from homology"/>
<reference evidence="7 8" key="1">
    <citation type="submission" date="2018-09" db="EMBL/GenBank/DDBJ databases">
        <authorList>
            <person name="Wang F."/>
        </authorList>
    </citation>
    <scope>NUCLEOTIDE SEQUENCE [LARGE SCALE GENOMIC DNA]</scope>
    <source>
        <strain evidence="7 8">PLHSC7-2</strain>
    </source>
</reference>
<dbReference type="Pfam" id="PF00392">
    <property type="entry name" value="GntR"/>
    <property type="match status" value="1"/>
</dbReference>
<evidence type="ECO:0000256" key="1">
    <source>
        <dbReference type="ARBA" id="ARBA00005384"/>
    </source>
</evidence>
<dbReference type="OrthoDB" id="9804020at2"/>
<evidence type="ECO:0000313" key="7">
    <source>
        <dbReference type="EMBL" id="RJG42325.1"/>
    </source>
</evidence>
<dbReference type="PANTHER" id="PTHR46577">
    <property type="entry name" value="HTH-TYPE TRANSCRIPTIONAL REGULATORY PROTEIN GABR"/>
    <property type="match status" value="1"/>
</dbReference>
<keyword evidence="5" id="KW-0804">Transcription</keyword>
<organism evidence="7 8">
    <name type="scientific">Motilimonas pumila</name>
    <dbReference type="NCBI Taxonomy" id="2303987"/>
    <lineage>
        <taxon>Bacteria</taxon>
        <taxon>Pseudomonadati</taxon>
        <taxon>Pseudomonadota</taxon>
        <taxon>Gammaproteobacteria</taxon>
        <taxon>Alteromonadales</taxon>
        <taxon>Alteromonadales genera incertae sedis</taxon>
        <taxon>Motilimonas</taxon>
    </lineage>
</organism>
<dbReference type="GO" id="GO:0003700">
    <property type="term" value="F:DNA-binding transcription factor activity"/>
    <property type="evidence" value="ECO:0007669"/>
    <property type="project" value="InterPro"/>
</dbReference>
<dbReference type="InterPro" id="IPR000524">
    <property type="entry name" value="Tscrpt_reg_HTH_GntR"/>
</dbReference>